<feature type="non-terminal residue" evidence="1">
    <location>
        <position position="1"/>
    </location>
</feature>
<organism evidence="1">
    <name type="scientific">mine drainage metagenome</name>
    <dbReference type="NCBI Taxonomy" id="410659"/>
    <lineage>
        <taxon>unclassified sequences</taxon>
        <taxon>metagenomes</taxon>
        <taxon>ecological metagenomes</taxon>
    </lineage>
</organism>
<reference evidence="1" key="2">
    <citation type="journal article" date="2014" name="ISME J.">
        <title>Microbial stratification in low pH oxic and suboxic macroscopic growths along an acid mine drainage.</title>
        <authorList>
            <person name="Mendez-Garcia C."/>
            <person name="Mesa V."/>
            <person name="Sprenger R.R."/>
            <person name="Richter M."/>
            <person name="Diez M.S."/>
            <person name="Solano J."/>
            <person name="Bargiela R."/>
            <person name="Golyshina O.V."/>
            <person name="Manteca A."/>
            <person name="Ramos J.L."/>
            <person name="Gallego J.R."/>
            <person name="Llorente I."/>
            <person name="Martins Dos Santos V.A."/>
            <person name="Jensen O.N."/>
            <person name="Pelaez A.I."/>
            <person name="Sanchez J."/>
            <person name="Ferrer M."/>
        </authorList>
    </citation>
    <scope>NUCLEOTIDE SEQUENCE</scope>
</reference>
<reference evidence="1" key="1">
    <citation type="submission" date="2013-08" db="EMBL/GenBank/DDBJ databases">
        <authorList>
            <person name="Mendez C."/>
            <person name="Richter M."/>
            <person name="Ferrer M."/>
            <person name="Sanchez J."/>
        </authorList>
    </citation>
    <scope>NUCLEOTIDE SEQUENCE</scope>
</reference>
<dbReference type="EMBL" id="AUZX01005736">
    <property type="protein sequence ID" value="EQD66718.1"/>
    <property type="molecule type" value="Genomic_DNA"/>
</dbReference>
<evidence type="ECO:0000313" key="1">
    <source>
        <dbReference type="EMBL" id="EQD66718.1"/>
    </source>
</evidence>
<comment type="caution">
    <text evidence="1">The sequence shown here is derived from an EMBL/GenBank/DDBJ whole genome shotgun (WGS) entry which is preliminary data.</text>
</comment>
<name>T1BE05_9ZZZZ</name>
<feature type="non-terminal residue" evidence="1">
    <location>
        <position position="542"/>
    </location>
</feature>
<protein>
    <submittedName>
        <fullName evidence="1">SMC domain protein</fullName>
    </submittedName>
</protein>
<proteinExistence type="predicted"/>
<dbReference type="AlphaFoldDB" id="T1BE05"/>
<dbReference type="InterPro" id="IPR027417">
    <property type="entry name" value="P-loop_NTPase"/>
</dbReference>
<dbReference type="SUPFAM" id="SSF52540">
    <property type="entry name" value="P-loop containing nucleoside triphosphate hydrolases"/>
    <property type="match status" value="1"/>
</dbReference>
<gene>
    <name evidence="1" type="ORF">B1A_08010</name>
</gene>
<dbReference type="Gene3D" id="3.40.50.300">
    <property type="entry name" value="P-loop containing nucleotide triphosphate hydrolases"/>
    <property type="match status" value="1"/>
</dbReference>
<accession>T1BE05</accession>
<sequence>PGRRSEDVQTLLRLEHLEKLRKALTAFANTRRREAEEADRNARQAETDLKAPLKIDTLDRTRVLNKVNEKRGLLGLPAITELNKDTSFKAGVAARPDAEKKPAWHKGTAQADLAALQAAIAGGEPAALAEARQGARAALEKLMDDHQALSLARRHGFIQTGLELVTGDACPLCDTPWPAEELRKHLRKKLLNAEQIAYLLADLRAHINSVLEYVAVRIRAVEHIVDYSEGLTPPLPHAETSAYIDVLRDVETALMEFLEDHNRIAPALKAVGESWWSPAPQQQMQIDSCQTAVNALPDTSAAEDARDLLSIVQDRYDRLLRATKIAKECNSHSEIARKVLVHYNASATAVLEGIYDQVAKEFTNYYRAINRDDEEKFVGRLTSEPAKLGFDVDFYGRGLFPPGAYHSEGHQDGMGLCLYLALMKHTLGGKFTFAVLDDVLMSVDTGHRREVCRLLKTEFPTTQFILTTHDRVWLQYMKTERLIGRSQSFGGWTVDAGPLVWDDHDVWTEIQNELDRDDVAKAAWLLRRYLEYSATILADNLR</sequence>